<dbReference type="Pfam" id="PF16457">
    <property type="entry name" value="PH_12"/>
    <property type="match status" value="1"/>
</dbReference>
<dbReference type="CDD" id="cd04519">
    <property type="entry name" value="RasGAP"/>
    <property type="match status" value="1"/>
</dbReference>
<dbReference type="InterPro" id="IPR001849">
    <property type="entry name" value="PH_domain"/>
</dbReference>
<evidence type="ECO:0000313" key="4">
    <source>
        <dbReference type="EMBL" id="KNC51955.1"/>
    </source>
</evidence>
<keyword evidence="1" id="KW-0343">GTPase activation</keyword>
<proteinExistence type="predicted"/>
<feature type="domain" description="Ras-GAP" evidence="3">
    <location>
        <begin position="101"/>
        <end position="296"/>
    </location>
</feature>
<organism evidence="4 5">
    <name type="scientific">Thecamonas trahens ATCC 50062</name>
    <dbReference type="NCBI Taxonomy" id="461836"/>
    <lineage>
        <taxon>Eukaryota</taxon>
        <taxon>Apusozoa</taxon>
        <taxon>Apusomonadida</taxon>
        <taxon>Apusomonadidae</taxon>
        <taxon>Thecamonas</taxon>
    </lineage>
</organism>
<dbReference type="Gene3D" id="1.10.506.10">
    <property type="entry name" value="GTPase Activation - p120gap, domain 1"/>
    <property type="match status" value="2"/>
</dbReference>
<dbReference type="PANTHER" id="PTHR10194">
    <property type="entry name" value="RAS GTPASE-ACTIVATING PROTEINS"/>
    <property type="match status" value="1"/>
</dbReference>
<keyword evidence="5" id="KW-1185">Reference proteome</keyword>
<evidence type="ECO:0000313" key="5">
    <source>
        <dbReference type="Proteomes" id="UP000054408"/>
    </source>
</evidence>
<dbReference type="GeneID" id="25570061"/>
<feature type="domain" description="PH" evidence="2">
    <location>
        <begin position="521"/>
        <end position="553"/>
    </location>
</feature>
<dbReference type="eggNOG" id="KOG3508">
    <property type="taxonomic scope" value="Eukaryota"/>
</dbReference>
<dbReference type="Proteomes" id="UP000054408">
    <property type="component" value="Unassembled WGS sequence"/>
</dbReference>
<dbReference type="AlphaFoldDB" id="A0A0L0DI90"/>
<dbReference type="RefSeq" id="XP_013755631.1">
    <property type="nucleotide sequence ID" value="XM_013900177.1"/>
</dbReference>
<dbReference type="SUPFAM" id="SSF48350">
    <property type="entry name" value="GTPase activation domain, GAP"/>
    <property type="match status" value="1"/>
</dbReference>
<dbReference type="PROSITE" id="PS50003">
    <property type="entry name" value="PH_DOMAIN"/>
    <property type="match status" value="1"/>
</dbReference>
<evidence type="ECO:0000259" key="2">
    <source>
        <dbReference type="PROSITE" id="PS50003"/>
    </source>
</evidence>
<dbReference type="InterPro" id="IPR001936">
    <property type="entry name" value="RasGAP_dom"/>
</dbReference>
<evidence type="ECO:0008006" key="6">
    <source>
        <dbReference type="Google" id="ProtNLM"/>
    </source>
</evidence>
<name>A0A0L0DI90_THETB</name>
<dbReference type="SMART" id="SM00323">
    <property type="entry name" value="RasGAP"/>
    <property type="match status" value="1"/>
</dbReference>
<reference evidence="4 5" key="1">
    <citation type="submission" date="2010-05" db="EMBL/GenBank/DDBJ databases">
        <title>The Genome Sequence of Thecamonas trahens ATCC 50062.</title>
        <authorList>
            <consortium name="The Broad Institute Genome Sequencing Platform"/>
            <person name="Russ C."/>
            <person name="Cuomo C."/>
            <person name="Shea T."/>
            <person name="Young S.K."/>
            <person name="Zeng Q."/>
            <person name="Koehrsen M."/>
            <person name="Haas B."/>
            <person name="Borodovsky M."/>
            <person name="Guigo R."/>
            <person name="Alvarado L."/>
            <person name="Berlin A."/>
            <person name="Bochicchio J."/>
            <person name="Borenstein D."/>
            <person name="Chapman S."/>
            <person name="Chen Z."/>
            <person name="Freedman E."/>
            <person name="Gellesch M."/>
            <person name="Goldberg J."/>
            <person name="Griggs A."/>
            <person name="Gujja S."/>
            <person name="Heilman E."/>
            <person name="Heiman D."/>
            <person name="Hepburn T."/>
            <person name="Howarth C."/>
            <person name="Jen D."/>
            <person name="Larson L."/>
            <person name="Mehta T."/>
            <person name="Park D."/>
            <person name="Pearson M."/>
            <person name="Roberts A."/>
            <person name="Saif S."/>
            <person name="Shenoy N."/>
            <person name="Sisk P."/>
            <person name="Stolte C."/>
            <person name="Sykes S."/>
            <person name="Thomson T."/>
            <person name="Walk T."/>
            <person name="White J."/>
            <person name="Yandava C."/>
            <person name="Burger G."/>
            <person name="Gray M.W."/>
            <person name="Holland P.W.H."/>
            <person name="King N."/>
            <person name="Lang F.B.F."/>
            <person name="Roger A.J."/>
            <person name="Ruiz-Trillo I."/>
            <person name="Lander E."/>
            <person name="Nusbaum C."/>
        </authorList>
    </citation>
    <scope>NUCLEOTIDE SEQUENCE [LARGE SCALE GENOMIC DNA]</scope>
    <source>
        <strain evidence="4 5">ATCC 50062</strain>
    </source>
</reference>
<dbReference type="PANTHER" id="PTHR10194:SF60">
    <property type="entry name" value="RAS GTPASE-ACTIVATING PROTEIN RASKOL"/>
    <property type="match status" value="1"/>
</dbReference>
<dbReference type="GO" id="GO:0005096">
    <property type="term" value="F:GTPase activator activity"/>
    <property type="evidence" value="ECO:0007669"/>
    <property type="project" value="UniProtKB-KW"/>
</dbReference>
<dbReference type="PROSITE" id="PS50018">
    <property type="entry name" value="RAS_GTPASE_ACTIV_2"/>
    <property type="match status" value="1"/>
</dbReference>
<dbReference type="SUPFAM" id="SSF50729">
    <property type="entry name" value="PH domain-like"/>
    <property type="match status" value="1"/>
</dbReference>
<dbReference type="EMBL" id="GL349471">
    <property type="protein sequence ID" value="KNC51955.1"/>
    <property type="molecule type" value="Genomic_DNA"/>
</dbReference>
<gene>
    <name evidence="4" type="ORF">AMSG_12146</name>
</gene>
<dbReference type="InterPro" id="IPR011993">
    <property type="entry name" value="PH-like_dom_sf"/>
</dbReference>
<evidence type="ECO:0000259" key="3">
    <source>
        <dbReference type="PROSITE" id="PS50018"/>
    </source>
</evidence>
<dbReference type="OrthoDB" id="1562946at2759"/>
<accession>A0A0L0DI90</accession>
<dbReference type="Pfam" id="PF00616">
    <property type="entry name" value="RasGAP"/>
    <property type="match status" value="1"/>
</dbReference>
<evidence type="ECO:0000256" key="1">
    <source>
        <dbReference type="ARBA" id="ARBA00022468"/>
    </source>
</evidence>
<sequence length="569" mass="61546">MADEADVADGSVVVLGGHASECGAGGGDGVNSSSASASAPRSPQNELISEGLSASAVGSMFMTYKLDQVYVMDASVYMGLQALMVEEPGAFVSVLRTLGNQSELLAREVYAFYRHHDLAVALLKVLMAEAVATTASAGTLFRSNTIVTKLVRNFMKDAGQSYLRTIIVPLIEELRASDMPLEVDPNRLDADDDLEAHWQNLHVVMAKTIAVLLTSGNTIPHSMKRVFSELRALVGSAWPDDEHVQTTAVGGFFFLRFVNPAMLTPAVMGLDEINHPSPSQRRAQTLVTKTLQNLSNMVMFGKKEPYMDRMNSLIEEQMPYMGEFLDSISSELAASNERTFPLPVVPGIDASVGRTLAHIHTFLDRASDALQTLAGALSDSESDASRDAASGVSLDFVNRLAEVVGEISGVRDTTVAAAEEAGLAPTTSESDASSLSQMMNRLAAGAVFYKYKMSKKLFTNSRQKRHVSVDLDEGEIVVKEVGSKKHADRNRIPVTALEAVVAGFHTKVFLKHGKEELEHLCFSLVTESRTLDLECSSESERDAWVEAFAALRATYAAMMTCDGDNEADE</sequence>
<dbReference type="STRING" id="461836.A0A0L0DI90"/>
<protein>
    <recommendedName>
        <fullName evidence="6">Ras GTPase-activating protein</fullName>
    </recommendedName>
</protein>
<dbReference type="InterPro" id="IPR008936">
    <property type="entry name" value="Rho_GTPase_activation_prot"/>
</dbReference>
<dbReference type="InterPro" id="IPR039360">
    <property type="entry name" value="Ras_GTPase"/>
</dbReference>
<dbReference type="Gene3D" id="2.30.29.30">
    <property type="entry name" value="Pleckstrin-homology domain (PH domain)/Phosphotyrosine-binding domain (PTB)"/>
    <property type="match status" value="1"/>
</dbReference>